<dbReference type="EC" id="2.7.1.45" evidence="11"/>
<dbReference type="EMBL" id="JFFR01000027">
    <property type="protein sequence ID" value="KDN27419.1"/>
    <property type="molecule type" value="Genomic_DNA"/>
</dbReference>
<dbReference type="GO" id="GO:0042840">
    <property type="term" value="P:D-glucuronate catabolic process"/>
    <property type="evidence" value="ECO:0007669"/>
    <property type="project" value="TreeGrafter"/>
</dbReference>
<dbReference type="InterPro" id="IPR050306">
    <property type="entry name" value="PfkB_Carbo_kinase"/>
</dbReference>
<dbReference type="InterPro" id="IPR011611">
    <property type="entry name" value="PfkB_dom"/>
</dbReference>
<comment type="caution">
    <text evidence="16">The sequence shown here is derived from an EMBL/GenBank/DDBJ whole genome shotgun (WGS) entry which is preliminary data.</text>
</comment>
<dbReference type="OrthoDB" id="9776822at2"/>
<evidence type="ECO:0000256" key="7">
    <source>
        <dbReference type="ARBA" id="ARBA00043951"/>
    </source>
</evidence>
<keyword evidence="6" id="KW-0119">Carbohydrate metabolism</keyword>
<dbReference type="GO" id="GO:0005829">
    <property type="term" value="C:cytosol"/>
    <property type="evidence" value="ECO:0007669"/>
    <property type="project" value="TreeGrafter"/>
</dbReference>
<evidence type="ECO:0000256" key="10">
    <source>
        <dbReference type="ARBA" id="ARBA00054997"/>
    </source>
</evidence>
<evidence type="ECO:0000259" key="15">
    <source>
        <dbReference type="Pfam" id="PF00294"/>
    </source>
</evidence>
<dbReference type="Proteomes" id="UP000027219">
    <property type="component" value="Unassembled WGS sequence"/>
</dbReference>
<dbReference type="GO" id="GO:0006974">
    <property type="term" value="P:DNA damage response"/>
    <property type="evidence" value="ECO:0007669"/>
    <property type="project" value="TreeGrafter"/>
</dbReference>
<dbReference type="InterPro" id="IPR029056">
    <property type="entry name" value="Ribokinase-like"/>
</dbReference>
<evidence type="ECO:0000256" key="1">
    <source>
        <dbReference type="ARBA" id="ARBA00010688"/>
    </source>
</evidence>
<organism evidence="16 17">
    <name type="scientific">Vibrio fortis</name>
    <dbReference type="NCBI Taxonomy" id="212667"/>
    <lineage>
        <taxon>Bacteria</taxon>
        <taxon>Pseudomonadati</taxon>
        <taxon>Pseudomonadota</taxon>
        <taxon>Gammaproteobacteria</taxon>
        <taxon>Vibrionales</taxon>
        <taxon>Vibrionaceae</taxon>
        <taxon>Vibrio</taxon>
    </lineage>
</organism>
<dbReference type="PANTHER" id="PTHR43085:SF15">
    <property type="entry name" value="2-DEHYDRO-3-DEOXYGLUCONOKINASE"/>
    <property type="match status" value="1"/>
</dbReference>
<feature type="domain" description="Carbohydrate kinase PfkB" evidence="15">
    <location>
        <begin position="5"/>
        <end position="303"/>
    </location>
</feature>
<evidence type="ECO:0000256" key="6">
    <source>
        <dbReference type="ARBA" id="ARBA00023277"/>
    </source>
</evidence>
<evidence type="ECO:0000256" key="3">
    <source>
        <dbReference type="ARBA" id="ARBA00022741"/>
    </source>
</evidence>
<dbReference type="PANTHER" id="PTHR43085">
    <property type="entry name" value="HEXOKINASE FAMILY MEMBER"/>
    <property type="match status" value="1"/>
</dbReference>
<dbReference type="RefSeq" id="WP_032552777.1">
    <property type="nucleotide sequence ID" value="NZ_JFFR01000027.1"/>
</dbReference>
<evidence type="ECO:0000256" key="4">
    <source>
        <dbReference type="ARBA" id="ARBA00022777"/>
    </source>
</evidence>
<accession>A0A066UTE9</accession>
<sequence length="312" mass="34575">MKSFNIAVIGECMVELQKKDDGLKQTFGGDTLNTALYLSRLTQEHNIKTSYVTALGNDPFSLDMLDKWNAEGIDTSLVKQIDDKQPGLYYIETDETGERSFHYWRNDAAAKYLLDGDDASLVLDKLFSYDALYLSGITLAILTEKGRTALLAFLEEYKKQGGQVIFDNNFRPKLWKSQDEAQSWYLQLLKFTDIALLTFDDEQELYSDTCIEQCIERTTKSGVKEIIIKRGSKDCLVVEADAAHYVAPNPVDKVIDTTAAGDSFSAGFLAKRFCGGNARDAAFAGHCVAGAVIQHQGAIIPKEAMPTLSLSS</sequence>
<dbReference type="SUPFAM" id="SSF53613">
    <property type="entry name" value="Ribokinase-like"/>
    <property type="match status" value="1"/>
</dbReference>
<evidence type="ECO:0000256" key="9">
    <source>
        <dbReference type="ARBA" id="ARBA00050729"/>
    </source>
</evidence>
<protein>
    <recommendedName>
        <fullName evidence="12">2-dehydro-3-deoxygluconokinase</fullName>
        <ecNumber evidence="11">2.7.1.45</ecNumber>
    </recommendedName>
    <alternativeName>
        <fullName evidence="13">2-keto-3-deoxygluconokinase</fullName>
    </alternativeName>
    <alternativeName>
        <fullName evidence="14">3-deoxy-2-oxo-D-gluconate kinase</fullName>
    </alternativeName>
    <alternativeName>
        <fullName evidence="8">KDG kinase</fullName>
    </alternativeName>
</protein>
<dbReference type="STRING" id="212667.VFDL14_21260"/>
<dbReference type="InterPro" id="IPR002173">
    <property type="entry name" value="Carboh/pur_kinase_PfkB_CS"/>
</dbReference>
<keyword evidence="17" id="KW-1185">Reference proteome</keyword>
<dbReference type="Gene3D" id="3.40.1190.20">
    <property type="match status" value="1"/>
</dbReference>
<dbReference type="FunFam" id="3.40.1190.20:FF:000011">
    <property type="entry name" value="2-dehydro-3-deoxygluconokinase, putative"/>
    <property type="match status" value="1"/>
</dbReference>
<dbReference type="GO" id="GO:0005524">
    <property type="term" value="F:ATP binding"/>
    <property type="evidence" value="ECO:0007669"/>
    <property type="project" value="UniProtKB-KW"/>
</dbReference>
<dbReference type="PROSITE" id="PS00584">
    <property type="entry name" value="PFKB_KINASES_2"/>
    <property type="match status" value="1"/>
</dbReference>
<comment type="pathway">
    <text evidence="7">Carbohydrate acid metabolism; 2-dehydro-3-deoxy-D-gluconate degradation; D-glyceraldehyde 3-phosphate and pyruvate from 2-dehydro-3-deoxy-D-gluconate: step 1/2.</text>
</comment>
<name>A0A066UTE9_9VIBR</name>
<evidence type="ECO:0000256" key="5">
    <source>
        <dbReference type="ARBA" id="ARBA00022840"/>
    </source>
</evidence>
<keyword evidence="2" id="KW-0808">Transferase</keyword>
<comment type="catalytic activity">
    <reaction evidence="9">
        <text>2-dehydro-3-deoxy-D-gluconate + ATP = 2-dehydro-3-deoxy-6-phospho-D-gluconate + ADP + H(+)</text>
        <dbReference type="Rhea" id="RHEA:14797"/>
        <dbReference type="ChEBI" id="CHEBI:15378"/>
        <dbReference type="ChEBI" id="CHEBI:30616"/>
        <dbReference type="ChEBI" id="CHEBI:57569"/>
        <dbReference type="ChEBI" id="CHEBI:57990"/>
        <dbReference type="ChEBI" id="CHEBI:456216"/>
        <dbReference type="EC" id="2.7.1.45"/>
    </reaction>
</comment>
<dbReference type="Pfam" id="PF00294">
    <property type="entry name" value="PfkB"/>
    <property type="match status" value="1"/>
</dbReference>
<comment type="similarity">
    <text evidence="1">Belongs to the carbohydrate kinase PfkB family.</text>
</comment>
<dbReference type="GO" id="GO:0008673">
    <property type="term" value="F:2-dehydro-3-deoxygluconokinase activity"/>
    <property type="evidence" value="ECO:0007669"/>
    <property type="project" value="UniProtKB-EC"/>
</dbReference>
<keyword evidence="5" id="KW-0067">ATP-binding</keyword>
<comment type="function">
    <text evidence="10">Catalyzes the phosphorylation of 2-keto-3-deoxygluconate (KDG) to produce 2-keto-3-deoxy-6-phosphogluconate (KDPG).</text>
</comment>
<dbReference type="GO" id="GO:0019698">
    <property type="term" value="P:D-galacturonate catabolic process"/>
    <property type="evidence" value="ECO:0007669"/>
    <property type="project" value="TreeGrafter"/>
</dbReference>
<evidence type="ECO:0000256" key="8">
    <source>
        <dbReference type="ARBA" id="ARBA00044254"/>
    </source>
</evidence>
<gene>
    <name evidence="16" type="ORF">VFDL14_21260</name>
</gene>
<evidence type="ECO:0000313" key="17">
    <source>
        <dbReference type="Proteomes" id="UP000027219"/>
    </source>
</evidence>
<reference evidence="16 17" key="1">
    <citation type="submission" date="2014-02" db="EMBL/GenBank/DDBJ databases">
        <title>Vibrio fortis Dalian14 Genome Sequencing.</title>
        <authorList>
            <person name="Wang Y."/>
            <person name="Song L."/>
            <person name="Liu G."/>
            <person name="Ding J."/>
        </authorList>
    </citation>
    <scope>NUCLEOTIDE SEQUENCE [LARGE SCALE GENOMIC DNA]</scope>
    <source>
        <strain evidence="16 17">Dalian14</strain>
    </source>
</reference>
<evidence type="ECO:0000256" key="11">
    <source>
        <dbReference type="ARBA" id="ARBA00066369"/>
    </source>
</evidence>
<evidence type="ECO:0000256" key="2">
    <source>
        <dbReference type="ARBA" id="ARBA00022679"/>
    </source>
</evidence>
<evidence type="ECO:0000313" key="16">
    <source>
        <dbReference type="EMBL" id="KDN27419.1"/>
    </source>
</evidence>
<proteinExistence type="inferred from homology"/>
<evidence type="ECO:0000256" key="13">
    <source>
        <dbReference type="ARBA" id="ARBA00075711"/>
    </source>
</evidence>
<evidence type="ECO:0000256" key="12">
    <source>
        <dbReference type="ARBA" id="ARBA00067931"/>
    </source>
</evidence>
<evidence type="ECO:0000256" key="14">
    <source>
        <dbReference type="ARBA" id="ARBA00080545"/>
    </source>
</evidence>
<dbReference type="CDD" id="cd01166">
    <property type="entry name" value="KdgK"/>
    <property type="match status" value="1"/>
</dbReference>
<keyword evidence="3" id="KW-0547">Nucleotide-binding</keyword>
<dbReference type="AlphaFoldDB" id="A0A066UTE9"/>
<keyword evidence="4 16" id="KW-0418">Kinase</keyword>